<reference evidence="5" key="1">
    <citation type="journal article" date="2013" name="Nat. Biotechnol.">
        <title>Chinese hamster genome sequenced from sorted chromosomes.</title>
        <authorList>
            <person name="Brinkrolf K."/>
            <person name="Rupp O."/>
            <person name="Laux H."/>
            <person name="Kollin F."/>
            <person name="Ernst W."/>
            <person name="Linke B."/>
            <person name="Kofler R."/>
            <person name="Romand S."/>
            <person name="Hesse F."/>
            <person name="Budach W.E."/>
            <person name="Galosy S."/>
            <person name="Muller D."/>
            <person name="Noll T."/>
            <person name="Wienberg J."/>
            <person name="Jostock T."/>
            <person name="Leonard M."/>
            <person name="Grillari J."/>
            <person name="Tauch A."/>
            <person name="Goesmann A."/>
            <person name="Helk B."/>
            <person name="Mott J.E."/>
            <person name="Puhler A."/>
            <person name="Borth N."/>
        </authorList>
    </citation>
    <scope>NUCLEOTIDE SEQUENCE [LARGE SCALE GENOMIC DNA]</scope>
    <source>
        <strain evidence="5">17A/GY</strain>
    </source>
</reference>
<dbReference type="EMBL" id="KE664790">
    <property type="protein sequence ID" value="ERE89323.1"/>
    <property type="molecule type" value="Genomic_DNA"/>
</dbReference>
<dbReference type="PANTHER" id="PTHR13774:SF17">
    <property type="entry name" value="PHENAZINE BIOSYNTHESIS-LIKE DOMAIN-CONTAINING PROTEIN"/>
    <property type="match status" value="1"/>
</dbReference>
<gene>
    <name evidence="4" type="ORF">H671_1g2423</name>
</gene>
<evidence type="ECO:0000256" key="3">
    <source>
        <dbReference type="SAM" id="MobiDB-lite"/>
    </source>
</evidence>
<evidence type="ECO:0000313" key="5">
    <source>
        <dbReference type="Proteomes" id="UP000030759"/>
    </source>
</evidence>
<dbReference type="GO" id="GO:0016853">
    <property type="term" value="F:isomerase activity"/>
    <property type="evidence" value="ECO:0007669"/>
    <property type="project" value="UniProtKB-KW"/>
</dbReference>
<evidence type="ECO:0000313" key="4">
    <source>
        <dbReference type="EMBL" id="ERE89323.1"/>
    </source>
</evidence>
<keyword evidence="2 4" id="KW-0413">Isomerase</keyword>
<feature type="region of interest" description="Disordered" evidence="3">
    <location>
        <begin position="588"/>
        <end position="607"/>
    </location>
</feature>
<evidence type="ECO:0000256" key="1">
    <source>
        <dbReference type="ARBA" id="ARBA00008270"/>
    </source>
</evidence>
<organism evidence="4 5">
    <name type="scientific">Cricetulus griseus</name>
    <name type="common">Chinese hamster</name>
    <name type="synonym">Cricetulus barabensis griseus</name>
    <dbReference type="NCBI Taxonomy" id="10029"/>
    <lineage>
        <taxon>Eukaryota</taxon>
        <taxon>Metazoa</taxon>
        <taxon>Chordata</taxon>
        <taxon>Craniata</taxon>
        <taxon>Vertebrata</taxon>
        <taxon>Euteleostomi</taxon>
        <taxon>Mammalia</taxon>
        <taxon>Eutheria</taxon>
        <taxon>Euarchontoglires</taxon>
        <taxon>Glires</taxon>
        <taxon>Rodentia</taxon>
        <taxon>Myomorpha</taxon>
        <taxon>Muroidea</taxon>
        <taxon>Cricetidae</taxon>
        <taxon>Cricetinae</taxon>
        <taxon>Cricetulus</taxon>
    </lineage>
</organism>
<comment type="similarity">
    <text evidence="1">Belongs to the PhzF family.</text>
</comment>
<feature type="compositionally biased region" description="Basic and acidic residues" evidence="3">
    <location>
        <begin position="1"/>
        <end position="15"/>
    </location>
</feature>
<dbReference type="AlphaFoldDB" id="A0A061IKJ7"/>
<dbReference type="InterPro" id="IPR003719">
    <property type="entry name" value="Phenazine_PhzF-like"/>
</dbReference>
<dbReference type="Proteomes" id="UP000030759">
    <property type="component" value="Unassembled WGS sequence"/>
</dbReference>
<dbReference type="EC" id="5.1.-.-" evidence="4"/>
<proteinExistence type="inferred from homology"/>
<accession>A0A061IKJ7</accession>
<dbReference type="FunFam" id="3.10.310.10:FF:000020">
    <property type="entry name" value="Phenazine biosynthesis-like domain-containing protein 1"/>
    <property type="match status" value="2"/>
</dbReference>
<dbReference type="NCBIfam" id="TIGR00654">
    <property type="entry name" value="PhzF_family"/>
    <property type="match status" value="2"/>
</dbReference>
<feature type="region of interest" description="Disordered" evidence="3">
    <location>
        <begin position="1"/>
        <end position="25"/>
    </location>
</feature>
<dbReference type="SUPFAM" id="SSF54506">
    <property type="entry name" value="Diaminopimelate epimerase-like"/>
    <property type="match status" value="2"/>
</dbReference>
<evidence type="ECO:0000256" key="2">
    <source>
        <dbReference type="ARBA" id="ARBA00023235"/>
    </source>
</evidence>
<dbReference type="Gene3D" id="3.10.310.10">
    <property type="entry name" value="Diaminopimelate Epimerase, Chain A, domain 1"/>
    <property type="match status" value="4"/>
</dbReference>
<name>A0A061IKJ7_CRIGR</name>
<dbReference type="Pfam" id="PF02567">
    <property type="entry name" value="PhzC-PhzF"/>
    <property type="match status" value="2"/>
</dbReference>
<dbReference type="PANTHER" id="PTHR13774">
    <property type="entry name" value="PHENAZINE BIOSYNTHESIS PROTEIN"/>
    <property type="match status" value="1"/>
</dbReference>
<protein>
    <submittedName>
        <fullName evidence="4">Phenazine biosynthesis-like domain-containing protein 2</fullName>
        <ecNumber evidence="4">5.1.-.-</ecNumber>
    </submittedName>
</protein>
<dbReference type="FunFam" id="3.10.310.10:FF:000013">
    <property type="entry name" value="Phenazine biosynthesis-like domain-containing protein 1"/>
    <property type="match status" value="2"/>
</dbReference>
<dbReference type="GO" id="GO:0005737">
    <property type="term" value="C:cytoplasm"/>
    <property type="evidence" value="ECO:0007669"/>
    <property type="project" value="TreeGrafter"/>
</dbReference>
<sequence>MREKMKQQEEMEEVKQAPSKAETLQTEPVRKMKLPIFIADAFTTTAFHGNPAAVCLLENTLDEDSHQHIAREMNLSETAFIRKLQPTANFTQSSHFGLRWFTPESEFPLCGHATLASAAVLFHKMKNTNSTLTFATMSGELKARRAEDGIVLDFPLYPAFPQDFHEVEDLIKAAIGDTLVQDIRYSPDTKNLMVRLSDSYNRSFLETLKVNTEPLPGIEKTGKVKGLILTLRGEPGGQTPQYDFYSRYFAPWVGVAEDPVTGSAHTILGPYWSEELGKKEMRAFQCSRRGGELDISLRPDGRVDMKGGAAIVLEGTLTEVKQAPSKAETLQTEPVRKMKLPIFIADAFTTTAFRGNPAAVCLLENTLTEDAHQQIAREMNLSETAFIRKLQPSDNFTQSSCFGLRWFTPVSEVPLCGHATLASAAVLFHKIKNTNSTLTFATMSGELKARRAEDGIVLDFPLYPAFPQDFHEVEGLIKAAIGDTLVQDIQYSPDTRKLLVRLSDSYSRSFLETLKVNTKPLPGIEKTGKVKGLILTLRGQPEGQTPQYDFYSRYFAPWVGLPEDPVTGSAHTVLSSYWSQQLGKKEMRDKTEATGNLLRLNSEGQVP</sequence>